<feature type="region of interest" description="Disordered" evidence="1">
    <location>
        <begin position="23"/>
        <end position="50"/>
    </location>
</feature>
<evidence type="ECO:0000313" key="3">
    <source>
        <dbReference type="EMBL" id="QHW33517.1"/>
    </source>
</evidence>
<keyword evidence="4" id="KW-1185">Reference proteome</keyword>
<feature type="chain" id="PRO_5039654196" evidence="2">
    <location>
        <begin position="22"/>
        <end position="453"/>
    </location>
</feature>
<evidence type="ECO:0000256" key="1">
    <source>
        <dbReference type="SAM" id="MobiDB-lite"/>
    </source>
</evidence>
<feature type="signal peptide" evidence="2">
    <location>
        <begin position="1"/>
        <end position="21"/>
    </location>
</feature>
<dbReference type="InterPro" id="IPR006059">
    <property type="entry name" value="SBP"/>
</dbReference>
<dbReference type="Pfam" id="PF01547">
    <property type="entry name" value="SBP_bac_1"/>
    <property type="match status" value="1"/>
</dbReference>
<dbReference type="Gene3D" id="3.40.190.10">
    <property type="entry name" value="Periplasmic binding protein-like II"/>
    <property type="match status" value="2"/>
</dbReference>
<evidence type="ECO:0000313" key="4">
    <source>
        <dbReference type="Proteomes" id="UP000479114"/>
    </source>
</evidence>
<dbReference type="AlphaFoldDB" id="A0A6C0P4Y3"/>
<proteinExistence type="predicted"/>
<dbReference type="SUPFAM" id="SSF53850">
    <property type="entry name" value="Periplasmic binding protein-like II"/>
    <property type="match status" value="1"/>
</dbReference>
<feature type="compositionally biased region" description="Low complexity" evidence="1">
    <location>
        <begin position="24"/>
        <end position="38"/>
    </location>
</feature>
<dbReference type="KEGG" id="prz:GZH47_23770"/>
<dbReference type="Proteomes" id="UP000479114">
    <property type="component" value="Chromosome"/>
</dbReference>
<sequence>MKKGLAVVATTWMSASLVLSACGSSTNDTNHSTNDTSTAADSNAKDAPPAKDVTLSLRHTQIKETSKVRLKILQDVVAKTVEENPGLKINLEGIDEVVNRDQKLKAEMAAGNPPDIFEVFGGADLNLYVKAGRMLDLTPMIEELGIKDKFASLDEFTIDGKVYGLPFGGYSEGIFYNKKMFADMGLSIPRTFDELLKLSDSIRAKGKTPFALAAKDAWVNGMLWNTVMERHVGIKGFEGLVSGAAKWTDPDFVAGFSDYYKLVDNDYFTKGALGLAYAEQGAKFLKGDAAMVFTGTWDVNRFTGDEAGDLNGKIGYFSFPSIEGGKGDQTSINASYSNGFGFSSSLSDDQKAMVKAFVRNFFNEEIQKRTLLEDKVLPSMKLSDLSGVDPLISEVLQVMSGASSSWKAFDAIVQPSVGADVGVGLQELIGKVKQPEAVAKEIQASQDKANAQK</sequence>
<organism evidence="3 4">
    <name type="scientific">Paenibacillus rhizovicinus</name>
    <dbReference type="NCBI Taxonomy" id="2704463"/>
    <lineage>
        <taxon>Bacteria</taxon>
        <taxon>Bacillati</taxon>
        <taxon>Bacillota</taxon>
        <taxon>Bacilli</taxon>
        <taxon>Bacillales</taxon>
        <taxon>Paenibacillaceae</taxon>
        <taxon>Paenibacillus</taxon>
    </lineage>
</organism>
<protein>
    <submittedName>
        <fullName evidence="3">Extracellular solute-binding protein</fullName>
    </submittedName>
</protein>
<gene>
    <name evidence="3" type="ORF">GZH47_23770</name>
</gene>
<dbReference type="PANTHER" id="PTHR43649">
    <property type="entry name" value="ARABINOSE-BINDING PROTEIN-RELATED"/>
    <property type="match status" value="1"/>
</dbReference>
<evidence type="ECO:0000256" key="2">
    <source>
        <dbReference type="SAM" id="SignalP"/>
    </source>
</evidence>
<dbReference type="PROSITE" id="PS51257">
    <property type="entry name" value="PROKAR_LIPOPROTEIN"/>
    <property type="match status" value="1"/>
</dbReference>
<keyword evidence="2" id="KW-0732">Signal</keyword>
<dbReference type="RefSeq" id="WP_162643513.1">
    <property type="nucleotide sequence ID" value="NZ_CP048286.1"/>
</dbReference>
<accession>A0A6C0P4Y3</accession>
<dbReference type="EMBL" id="CP048286">
    <property type="protein sequence ID" value="QHW33517.1"/>
    <property type="molecule type" value="Genomic_DNA"/>
</dbReference>
<reference evidence="3 4" key="1">
    <citation type="submission" date="2020-02" db="EMBL/GenBank/DDBJ databases">
        <title>Paenibacillus sp. nov., isolated from rhizosphere soil of tomato.</title>
        <authorList>
            <person name="Weon H.-Y."/>
            <person name="Lee S.A."/>
        </authorList>
    </citation>
    <scope>NUCLEOTIDE SEQUENCE [LARGE SCALE GENOMIC DNA]</scope>
    <source>
        <strain evidence="3 4">14171R-81</strain>
    </source>
</reference>
<name>A0A6C0P4Y3_9BACL</name>
<dbReference type="InterPro" id="IPR050490">
    <property type="entry name" value="Bact_solute-bd_prot1"/>
</dbReference>